<evidence type="ECO:0000259" key="7">
    <source>
        <dbReference type="Pfam" id="PF07980"/>
    </source>
</evidence>
<dbReference type="Pfam" id="PF14322">
    <property type="entry name" value="SusD-like_3"/>
    <property type="match status" value="1"/>
</dbReference>
<keyword evidence="3 6" id="KW-0732">Signal</keyword>
<comment type="subcellular location">
    <subcellularLocation>
        <location evidence="1">Cell outer membrane</location>
    </subcellularLocation>
</comment>
<evidence type="ECO:0000256" key="4">
    <source>
        <dbReference type="ARBA" id="ARBA00023136"/>
    </source>
</evidence>
<keyword evidence="5" id="KW-0998">Cell outer membrane</keyword>
<evidence type="ECO:0000256" key="2">
    <source>
        <dbReference type="ARBA" id="ARBA00006275"/>
    </source>
</evidence>
<name>A0A1G9A4W3_9BACT</name>
<keyword evidence="10" id="KW-1185">Reference proteome</keyword>
<evidence type="ECO:0000313" key="9">
    <source>
        <dbReference type="EMBL" id="SDK22338.1"/>
    </source>
</evidence>
<feature type="domain" description="RagB/SusD" evidence="7">
    <location>
        <begin position="284"/>
        <end position="616"/>
    </location>
</feature>
<dbReference type="Gene3D" id="1.25.40.390">
    <property type="match status" value="1"/>
</dbReference>
<evidence type="ECO:0000256" key="3">
    <source>
        <dbReference type="ARBA" id="ARBA00022729"/>
    </source>
</evidence>
<reference evidence="9 10" key="1">
    <citation type="submission" date="2016-10" db="EMBL/GenBank/DDBJ databases">
        <authorList>
            <person name="de Groot N.N."/>
        </authorList>
    </citation>
    <scope>NUCLEOTIDE SEQUENCE [LARGE SCALE GENOMIC DNA]</scope>
    <source>
        <strain evidence="9 10">DSM 25186</strain>
    </source>
</reference>
<dbReference type="InterPro" id="IPR011990">
    <property type="entry name" value="TPR-like_helical_dom_sf"/>
</dbReference>
<proteinExistence type="inferred from homology"/>
<dbReference type="OrthoDB" id="5694214at2"/>
<evidence type="ECO:0000256" key="5">
    <source>
        <dbReference type="ARBA" id="ARBA00023237"/>
    </source>
</evidence>
<evidence type="ECO:0000256" key="1">
    <source>
        <dbReference type="ARBA" id="ARBA00004442"/>
    </source>
</evidence>
<comment type="similarity">
    <text evidence="2">Belongs to the SusD family.</text>
</comment>
<evidence type="ECO:0000313" key="10">
    <source>
        <dbReference type="Proteomes" id="UP000198510"/>
    </source>
</evidence>
<dbReference type="InterPro" id="IPR012944">
    <property type="entry name" value="SusD_RagB_dom"/>
</dbReference>
<dbReference type="GO" id="GO:0009279">
    <property type="term" value="C:cell outer membrane"/>
    <property type="evidence" value="ECO:0007669"/>
    <property type="project" value="UniProtKB-SubCell"/>
</dbReference>
<organism evidence="9 10">
    <name type="scientific">Catalinimonas alkaloidigena</name>
    <dbReference type="NCBI Taxonomy" id="1075417"/>
    <lineage>
        <taxon>Bacteria</taxon>
        <taxon>Pseudomonadati</taxon>
        <taxon>Bacteroidota</taxon>
        <taxon>Cytophagia</taxon>
        <taxon>Cytophagales</taxon>
        <taxon>Catalimonadaceae</taxon>
        <taxon>Catalinimonas</taxon>
    </lineage>
</organism>
<evidence type="ECO:0000256" key="6">
    <source>
        <dbReference type="SAM" id="SignalP"/>
    </source>
</evidence>
<feature type="signal peptide" evidence="6">
    <location>
        <begin position="1"/>
        <end position="19"/>
    </location>
</feature>
<dbReference type="Pfam" id="PF07980">
    <property type="entry name" value="SusD_RagB"/>
    <property type="match status" value="1"/>
</dbReference>
<feature type="chain" id="PRO_5011569272" evidence="6">
    <location>
        <begin position="20"/>
        <end position="618"/>
    </location>
</feature>
<sequence>MKRYTLTLLAFLAVTTACNDEDFLNREPTNILLNDQIFEDERLVVSVLADLYDRYPDLQSVSSWWEFVNYDDAFGSFVADYWRDQHLDFDYNWWNYWDYAYIREINLFIERCDASTGLSDEAKERFLGEGRFLRAAIYFELTKRMGGVPLITESMVYDFSGDPSYLQFPRAKEHEVYDFVISELEAVKDVLPDDPSIKSRATRGLALALEARAALYAGSIAKYGQTTPQVALPGEEVGIPASRAQEYYEIALRSAEAVSGYSLYQKDANLSQNFTNLFLDKSNPEVIFVEDYKLKSGKTHDFTVLNQPLSLSEEGANLGGRFNPSLNLVQSFELLDNTYAPFATTDAGGNPIYYDNQEDIFQGRDARLAGTVIYPGGTFRGEKVDIWAGLLLSNGTKVTADAPGALRDVEGTQVKVVGDDGPINNYEGTAQTGFLIRKFLDPTPGAGQIGTQSAVWWIRFRYAEVLLNAAEAAFELGQADKAVGYLNQVRARAGLTTPLTAADMTFDRIVHERQVELAFEDHRLWDLRRWRLAHKVWDGSTQLPDDIGKADEPSAMVYGLWPYKVYNPGGSNDGKWVYEVVKPDPVRSAHRFRLGNYYSSIDNNIINNNPKIVRNPNQ</sequence>
<keyword evidence="4" id="KW-0472">Membrane</keyword>
<dbReference type="STRING" id="1075417.SAMN05421823_102182"/>
<feature type="domain" description="SusD-like N-terminal" evidence="8">
    <location>
        <begin position="22"/>
        <end position="213"/>
    </location>
</feature>
<dbReference type="AlphaFoldDB" id="A0A1G9A4W3"/>
<dbReference type="EMBL" id="FNFO01000002">
    <property type="protein sequence ID" value="SDK22338.1"/>
    <property type="molecule type" value="Genomic_DNA"/>
</dbReference>
<dbReference type="PROSITE" id="PS51257">
    <property type="entry name" value="PROKAR_LIPOPROTEIN"/>
    <property type="match status" value="1"/>
</dbReference>
<evidence type="ECO:0000259" key="8">
    <source>
        <dbReference type="Pfam" id="PF14322"/>
    </source>
</evidence>
<dbReference type="SUPFAM" id="SSF48452">
    <property type="entry name" value="TPR-like"/>
    <property type="match status" value="1"/>
</dbReference>
<dbReference type="InterPro" id="IPR033985">
    <property type="entry name" value="SusD-like_N"/>
</dbReference>
<accession>A0A1G9A4W3</accession>
<gene>
    <name evidence="9" type="ORF">SAMN05421823_102182</name>
</gene>
<dbReference type="RefSeq" id="WP_089679635.1">
    <property type="nucleotide sequence ID" value="NZ_FNFO01000002.1"/>
</dbReference>
<protein>
    <submittedName>
        <fullName evidence="9">Starch-binding associating with outer membrane</fullName>
    </submittedName>
</protein>
<dbReference type="Proteomes" id="UP000198510">
    <property type="component" value="Unassembled WGS sequence"/>
</dbReference>